<reference evidence="2" key="1">
    <citation type="submission" date="2019-12" db="EMBL/GenBank/DDBJ databases">
        <title>Genome sequencing and annotation of Brassica cretica.</title>
        <authorList>
            <person name="Studholme D.J."/>
            <person name="Sarris P."/>
        </authorList>
    </citation>
    <scope>NUCLEOTIDE SEQUENCE</scope>
    <source>
        <strain evidence="2">PFS-109/04</strain>
        <tissue evidence="2">Leaf</tissue>
    </source>
</reference>
<organism evidence="2 3">
    <name type="scientific">Brassica cretica</name>
    <name type="common">Mustard</name>
    <dbReference type="NCBI Taxonomy" id="69181"/>
    <lineage>
        <taxon>Eukaryota</taxon>
        <taxon>Viridiplantae</taxon>
        <taxon>Streptophyta</taxon>
        <taxon>Embryophyta</taxon>
        <taxon>Tracheophyta</taxon>
        <taxon>Spermatophyta</taxon>
        <taxon>Magnoliopsida</taxon>
        <taxon>eudicotyledons</taxon>
        <taxon>Gunneridae</taxon>
        <taxon>Pentapetalae</taxon>
        <taxon>rosids</taxon>
        <taxon>malvids</taxon>
        <taxon>Brassicales</taxon>
        <taxon>Brassicaceae</taxon>
        <taxon>Brassiceae</taxon>
        <taxon>Brassica</taxon>
    </lineage>
</organism>
<evidence type="ECO:0000313" key="2">
    <source>
        <dbReference type="EMBL" id="KAF3511995.1"/>
    </source>
</evidence>
<gene>
    <name evidence="2" type="ORF">F2Q69_00007289</name>
</gene>
<sequence length="56" mass="5975">MAELAGVHNHATVQLAGELTSEMTGAMVELAGRVQPHDGSARRRADQRDGYTRPAS</sequence>
<proteinExistence type="predicted"/>
<name>A0A8S9PAC4_BRACR</name>
<feature type="region of interest" description="Disordered" evidence="1">
    <location>
        <begin position="32"/>
        <end position="56"/>
    </location>
</feature>
<dbReference type="Proteomes" id="UP000712600">
    <property type="component" value="Unassembled WGS sequence"/>
</dbReference>
<evidence type="ECO:0000313" key="3">
    <source>
        <dbReference type="Proteomes" id="UP000712600"/>
    </source>
</evidence>
<comment type="caution">
    <text evidence="2">The sequence shown here is derived from an EMBL/GenBank/DDBJ whole genome shotgun (WGS) entry which is preliminary data.</text>
</comment>
<dbReference type="EMBL" id="QGKX02001521">
    <property type="protein sequence ID" value="KAF3511995.1"/>
    <property type="molecule type" value="Genomic_DNA"/>
</dbReference>
<accession>A0A8S9PAC4</accession>
<protein>
    <submittedName>
        <fullName evidence="2">Uncharacterized protein</fullName>
    </submittedName>
</protein>
<evidence type="ECO:0000256" key="1">
    <source>
        <dbReference type="SAM" id="MobiDB-lite"/>
    </source>
</evidence>
<dbReference type="AlphaFoldDB" id="A0A8S9PAC4"/>
<feature type="compositionally biased region" description="Basic and acidic residues" evidence="1">
    <location>
        <begin position="35"/>
        <end position="56"/>
    </location>
</feature>